<evidence type="ECO:0000256" key="10">
    <source>
        <dbReference type="ARBA" id="ARBA00022777"/>
    </source>
</evidence>
<keyword evidence="7" id="KW-0732">Signal</keyword>
<sequence>MDNQVVGLHFLNNGSVLVGDIGDVLYGASLLPKLRRLDLSGQAFTGTLPNSSISMPLLEELNLANNYIEGSLPVDWGLDTTFPKLQNLTLSFNPSLGGTLPEAWGSDGSSFQVLSKLEINNCNVSGTLPAAWATTLPALKDINVSTNSLTGTLPAAWSSLNLTGLNLDRNNLRGSIPDTWGANGSFANLGRLQLYSNFLTSSLPSAWAINGTMPKLMVIDTAKNNFSGVIPSGWGIPGLSFLVTKDNAFCGPMPNYNVFSCGYFRRDCSKGKGVAPQCPAPAPTVPASIPIQAAKGDMATLLRLKATFLDFEMVSRTEDSHWDASLPMCQWQGVTCTPQGFVQSLNFSIPARAPPVLAPLRLGYDDSIVHASMELQLRGDVGEVLKVVSSLPQLTKLDFYNQLLTGTLPSNISLPKLSEMRLIANDISGTLPSSWADNGAFPALRALYLNRNWRLNGSLPEAWGANANSLNKLEVLVLQGCNLTGNLPISWASNMPLLSVLDLNYNSLSGTLPPEWQNMGAMASLNIVGNNLRGTLPSEWSANGPQSWPYLQELHLDANLLNGSLPASWGAGSSMPSIRNITLVSNNLSGPVPASWALDAAGRAHFPNLQALYVQPGNDGLCGIAPNGVPVFMKAGNADAAQVYSLGNACPVDVTSTSAASAGAGGVRVEAAITGAVLGGCSLIAIIAVAAWFGVRRARQGRSQRLDQEMWSGQGAAPHKTFSLDTKVTALMRMDVPAHDSDSIIPPKEPHSFVPFSHAPSSMSASSPAPSNFSAGPAGSNGRNGQPASPGSGQRESGSRGSAGLGQQGASSTENYSLPAMPWKDWELNLDALEVELNEDGTEVELGKGAFGVVVKGSYRMAPVAIKRLRDQSPEQQVAFLKEMAILRACRGSRYVVPFVGASLQPGNTILAMDYMDNGNLWDALPRVAKDGRHFFQWNNRGKRVAYEIALGLYFLHDLRVAHLDLKSSNVLIAADGTAKISDVGLAALISRSYLSQMAPAGTWAWVAPEVILGGRVTHKADIFSFGVVLWEIITLERPAWRGNLRDIRVPEEAPQDIADLVGRCTGDVEERPDAGECAEIIAPYVRASSLRTTASQPNTPGAGGGPRRTSSSGSGGEAGGTAAAVAASERQSASGGSGQLNADKAQPGEAAPPSATL</sequence>
<dbReference type="SUPFAM" id="SSF56112">
    <property type="entry name" value="Protein kinase-like (PK-like)"/>
    <property type="match status" value="1"/>
</dbReference>
<dbReference type="InterPro" id="IPR017441">
    <property type="entry name" value="Protein_kinase_ATP_BS"/>
</dbReference>
<dbReference type="Pfam" id="PF07714">
    <property type="entry name" value="PK_Tyr_Ser-Thr"/>
    <property type="match status" value="1"/>
</dbReference>
<dbReference type="InterPro" id="IPR008271">
    <property type="entry name" value="Ser/Thr_kinase_AS"/>
</dbReference>
<keyword evidence="21" id="KW-1185">Reference proteome</keyword>
<feature type="domain" description="Protein kinase" evidence="19">
    <location>
        <begin position="840"/>
        <end position="1086"/>
    </location>
</feature>
<dbReference type="PROSITE" id="PS00108">
    <property type="entry name" value="PROTEIN_KINASE_ST"/>
    <property type="match status" value="1"/>
</dbReference>
<evidence type="ECO:0000259" key="19">
    <source>
        <dbReference type="PROSITE" id="PS50011"/>
    </source>
</evidence>
<dbReference type="InterPro" id="IPR000719">
    <property type="entry name" value="Prot_kinase_dom"/>
</dbReference>
<dbReference type="EMBL" id="JALJOT010000010">
    <property type="protein sequence ID" value="KAK9906487.1"/>
    <property type="molecule type" value="Genomic_DNA"/>
</dbReference>
<gene>
    <name evidence="20" type="ORF">WJX75_002741</name>
</gene>
<dbReference type="InterPro" id="IPR011009">
    <property type="entry name" value="Kinase-like_dom_sf"/>
</dbReference>
<dbReference type="SUPFAM" id="SSF52058">
    <property type="entry name" value="L domain-like"/>
    <property type="match status" value="2"/>
</dbReference>
<feature type="compositionally biased region" description="Polar residues" evidence="17">
    <location>
        <begin position="1090"/>
        <end position="1100"/>
    </location>
</feature>
<dbReference type="Gene3D" id="3.80.10.10">
    <property type="entry name" value="Ribonuclease Inhibitor"/>
    <property type="match status" value="2"/>
</dbReference>
<dbReference type="Proteomes" id="UP001491310">
    <property type="component" value="Unassembled WGS sequence"/>
</dbReference>
<evidence type="ECO:0000256" key="17">
    <source>
        <dbReference type="SAM" id="MobiDB-lite"/>
    </source>
</evidence>
<dbReference type="SMART" id="SM00220">
    <property type="entry name" value="S_TKc"/>
    <property type="match status" value="1"/>
</dbReference>
<evidence type="ECO:0000256" key="9">
    <source>
        <dbReference type="ARBA" id="ARBA00022741"/>
    </source>
</evidence>
<evidence type="ECO:0000256" key="8">
    <source>
        <dbReference type="ARBA" id="ARBA00022737"/>
    </source>
</evidence>
<dbReference type="PANTHER" id="PTHR27000">
    <property type="entry name" value="LEUCINE-RICH REPEAT RECEPTOR-LIKE PROTEIN KINASE FAMILY PROTEIN-RELATED"/>
    <property type="match status" value="1"/>
</dbReference>
<dbReference type="InterPro" id="IPR001611">
    <property type="entry name" value="Leu-rich_rpt"/>
</dbReference>
<dbReference type="Pfam" id="PF13855">
    <property type="entry name" value="LRR_8"/>
    <property type="match status" value="1"/>
</dbReference>
<keyword evidence="11 16" id="KW-0067">ATP-binding</keyword>
<evidence type="ECO:0000256" key="12">
    <source>
        <dbReference type="ARBA" id="ARBA00022989"/>
    </source>
</evidence>
<keyword evidence="10" id="KW-0418">Kinase</keyword>
<evidence type="ECO:0000256" key="11">
    <source>
        <dbReference type="ARBA" id="ARBA00022840"/>
    </source>
</evidence>
<proteinExistence type="predicted"/>
<keyword evidence="3" id="KW-0723">Serine/threonine-protein kinase</keyword>
<feature type="compositionally biased region" description="Low complexity" evidence="17">
    <location>
        <begin position="1121"/>
        <end position="1135"/>
    </location>
</feature>
<dbReference type="PROSITE" id="PS00107">
    <property type="entry name" value="PROTEIN_KINASE_ATP"/>
    <property type="match status" value="1"/>
</dbReference>
<organism evidence="20 21">
    <name type="scientific">Coccomyxa subellipsoidea</name>
    <dbReference type="NCBI Taxonomy" id="248742"/>
    <lineage>
        <taxon>Eukaryota</taxon>
        <taxon>Viridiplantae</taxon>
        <taxon>Chlorophyta</taxon>
        <taxon>core chlorophytes</taxon>
        <taxon>Trebouxiophyceae</taxon>
        <taxon>Trebouxiophyceae incertae sedis</taxon>
        <taxon>Coccomyxaceae</taxon>
        <taxon>Coccomyxa</taxon>
    </lineage>
</organism>
<evidence type="ECO:0000256" key="16">
    <source>
        <dbReference type="PROSITE-ProRule" id="PRU10141"/>
    </source>
</evidence>
<feature type="binding site" evidence="16">
    <location>
        <position position="867"/>
    </location>
    <ligand>
        <name>ATP</name>
        <dbReference type="ChEBI" id="CHEBI:30616"/>
    </ligand>
</feature>
<evidence type="ECO:0000256" key="2">
    <source>
        <dbReference type="ARBA" id="ARBA00004430"/>
    </source>
</evidence>
<reference evidence="20 21" key="1">
    <citation type="journal article" date="2024" name="Nat. Commun.">
        <title>Phylogenomics reveals the evolutionary origins of lichenization in chlorophyte algae.</title>
        <authorList>
            <person name="Puginier C."/>
            <person name="Libourel C."/>
            <person name="Otte J."/>
            <person name="Skaloud P."/>
            <person name="Haon M."/>
            <person name="Grisel S."/>
            <person name="Petersen M."/>
            <person name="Berrin J.G."/>
            <person name="Delaux P.M."/>
            <person name="Dal Grande F."/>
            <person name="Keller J."/>
        </authorList>
    </citation>
    <scope>NUCLEOTIDE SEQUENCE [LARGE SCALE GENOMIC DNA]</scope>
    <source>
        <strain evidence="20 21">SAG 216-7</strain>
    </source>
</reference>
<comment type="caution">
    <text evidence="20">The sequence shown here is derived from an EMBL/GenBank/DDBJ whole genome shotgun (WGS) entry which is preliminary data.</text>
</comment>
<keyword evidence="8" id="KW-0677">Repeat</keyword>
<evidence type="ECO:0000256" key="4">
    <source>
        <dbReference type="ARBA" id="ARBA00022614"/>
    </source>
</evidence>
<evidence type="ECO:0000256" key="14">
    <source>
        <dbReference type="ARBA" id="ARBA00023170"/>
    </source>
</evidence>
<feature type="transmembrane region" description="Helical" evidence="18">
    <location>
        <begin position="671"/>
        <end position="695"/>
    </location>
</feature>
<keyword evidence="13 18" id="KW-0472">Membrane</keyword>
<evidence type="ECO:0000256" key="13">
    <source>
        <dbReference type="ARBA" id="ARBA00023136"/>
    </source>
</evidence>
<keyword evidence="6 18" id="KW-0812">Transmembrane</keyword>
<feature type="region of interest" description="Disordered" evidence="17">
    <location>
        <begin position="740"/>
        <end position="816"/>
    </location>
</feature>
<evidence type="ECO:0000313" key="21">
    <source>
        <dbReference type="Proteomes" id="UP001491310"/>
    </source>
</evidence>
<evidence type="ECO:0000256" key="15">
    <source>
        <dbReference type="ARBA" id="ARBA00023180"/>
    </source>
</evidence>
<accession>A0ABR2YJ22</accession>
<name>A0ABR2YJ22_9CHLO</name>
<keyword evidence="15" id="KW-0325">Glycoprotein</keyword>
<evidence type="ECO:0000256" key="7">
    <source>
        <dbReference type="ARBA" id="ARBA00022729"/>
    </source>
</evidence>
<dbReference type="Pfam" id="PF00560">
    <property type="entry name" value="LRR_1"/>
    <property type="match status" value="2"/>
</dbReference>
<dbReference type="InterPro" id="IPR032675">
    <property type="entry name" value="LRR_dom_sf"/>
</dbReference>
<dbReference type="Gene3D" id="1.10.510.10">
    <property type="entry name" value="Transferase(Phosphotransferase) domain 1"/>
    <property type="match status" value="1"/>
</dbReference>
<feature type="compositionally biased region" description="Low complexity" evidence="17">
    <location>
        <begin position="789"/>
        <end position="800"/>
    </location>
</feature>
<comment type="subcellular location">
    <subcellularLocation>
        <location evidence="2">Cytoplasm</location>
        <location evidence="2">Cytoskeleton</location>
        <location evidence="2">Cilium axoneme</location>
    </subcellularLocation>
    <subcellularLocation>
        <location evidence="1">Membrane</location>
        <topology evidence="1">Single-pass membrane protein</topology>
    </subcellularLocation>
</comment>
<keyword evidence="9 16" id="KW-0547">Nucleotide-binding</keyword>
<evidence type="ECO:0000256" key="5">
    <source>
        <dbReference type="ARBA" id="ARBA00022679"/>
    </source>
</evidence>
<feature type="region of interest" description="Disordered" evidence="17">
    <location>
        <begin position="1090"/>
        <end position="1158"/>
    </location>
</feature>
<keyword evidence="12 18" id="KW-1133">Transmembrane helix</keyword>
<evidence type="ECO:0000256" key="3">
    <source>
        <dbReference type="ARBA" id="ARBA00022527"/>
    </source>
</evidence>
<evidence type="ECO:0000256" key="6">
    <source>
        <dbReference type="ARBA" id="ARBA00022692"/>
    </source>
</evidence>
<feature type="compositionally biased region" description="Low complexity" evidence="17">
    <location>
        <begin position="755"/>
        <end position="780"/>
    </location>
</feature>
<keyword evidence="5" id="KW-0808">Transferase</keyword>
<dbReference type="PROSITE" id="PS50011">
    <property type="entry name" value="PROTEIN_KINASE_DOM"/>
    <property type="match status" value="1"/>
</dbReference>
<keyword evidence="4" id="KW-0433">Leucine-rich repeat</keyword>
<evidence type="ECO:0000313" key="20">
    <source>
        <dbReference type="EMBL" id="KAK9906487.1"/>
    </source>
</evidence>
<protein>
    <recommendedName>
        <fullName evidence="19">Protein kinase domain-containing protein</fullName>
    </recommendedName>
</protein>
<dbReference type="InterPro" id="IPR001245">
    <property type="entry name" value="Ser-Thr/Tyr_kinase_cat_dom"/>
</dbReference>
<evidence type="ECO:0000256" key="1">
    <source>
        <dbReference type="ARBA" id="ARBA00004167"/>
    </source>
</evidence>
<keyword evidence="14" id="KW-0675">Receptor</keyword>
<evidence type="ECO:0000256" key="18">
    <source>
        <dbReference type="SAM" id="Phobius"/>
    </source>
</evidence>